<evidence type="ECO:0000256" key="8">
    <source>
        <dbReference type="ARBA" id="ARBA00023136"/>
    </source>
</evidence>
<evidence type="ECO:0000256" key="4">
    <source>
        <dbReference type="ARBA" id="ARBA00022692"/>
    </source>
</evidence>
<evidence type="ECO:0008006" key="15">
    <source>
        <dbReference type="Google" id="ProtNLM"/>
    </source>
</evidence>
<evidence type="ECO:0000256" key="12">
    <source>
        <dbReference type="SAM" id="Phobius"/>
    </source>
</evidence>
<feature type="compositionally biased region" description="Basic and acidic residues" evidence="11">
    <location>
        <begin position="1150"/>
        <end position="1164"/>
    </location>
</feature>
<dbReference type="GO" id="GO:0005789">
    <property type="term" value="C:endoplasmic reticulum membrane"/>
    <property type="evidence" value="ECO:0007669"/>
    <property type="project" value="UniProtKB-SubCell"/>
</dbReference>
<gene>
    <name evidence="13" type="ORF">Acr_00g0042770</name>
</gene>
<feature type="region of interest" description="Disordered" evidence="11">
    <location>
        <begin position="410"/>
        <end position="433"/>
    </location>
</feature>
<dbReference type="PANTHER" id="PTHR32219:SF3">
    <property type="entry name" value="CALPONIN-LIKE DOMAIN PROTEIN"/>
    <property type="match status" value="1"/>
</dbReference>
<dbReference type="Proteomes" id="UP000585474">
    <property type="component" value="Unassembled WGS sequence"/>
</dbReference>
<keyword evidence="8 12" id="KW-0472">Membrane</keyword>
<evidence type="ECO:0000256" key="2">
    <source>
        <dbReference type="ARBA" id="ARBA00004389"/>
    </source>
</evidence>
<keyword evidence="7 10" id="KW-0175">Coiled coil</keyword>
<evidence type="ECO:0000256" key="5">
    <source>
        <dbReference type="ARBA" id="ARBA00022824"/>
    </source>
</evidence>
<evidence type="ECO:0000313" key="14">
    <source>
        <dbReference type="Proteomes" id="UP000585474"/>
    </source>
</evidence>
<organism evidence="13 14">
    <name type="scientific">Actinidia rufa</name>
    <dbReference type="NCBI Taxonomy" id="165716"/>
    <lineage>
        <taxon>Eukaryota</taxon>
        <taxon>Viridiplantae</taxon>
        <taxon>Streptophyta</taxon>
        <taxon>Embryophyta</taxon>
        <taxon>Tracheophyta</taxon>
        <taxon>Spermatophyta</taxon>
        <taxon>Magnoliopsida</taxon>
        <taxon>eudicotyledons</taxon>
        <taxon>Gunneridae</taxon>
        <taxon>Pentapetalae</taxon>
        <taxon>asterids</taxon>
        <taxon>Ericales</taxon>
        <taxon>Actinidiaceae</taxon>
        <taxon>Actinidia</taxon>
    </lineage>
</organism>
<name>A0A7J0DIL9_9ERIC</name>
<dbReference type="PANTHER" id="PTHR32219">
    <property type="entry name" value="RNA-BINDING PROTEIN YLMH-RELATED"/>
    <property type="match status" value="1"/>
</dbReference>
<feature type="region of interest" description="Disordered" evidence="11">
    <location>
        <begin position="679"/>
        <end position="705"/>
    </location>
</feature>
<evidence type="ECO:0000256" key="10">
    <source>
        <dbReference type="SAM" id="Coils"/>
    </source>
</evidence>
<feature type="compositionally biased region" description="Basic residues" evidence="11">
    <location>
        <begin position="1165"/>
        <end position="1174"/>
    </location>
</feature>
<keyword evidence="5" id="KW-0256">Endoplasmic reticulum</keyword>
<evidence type="ECO:0000256" key="6">
    <source>
        <dbReference type="ARBA" id="ARBA00022989"/>
    </source>
</evidence>
<dbReference type="InterPro" id="IPR055282">
    <property type="entry name" value="PPI1-4"/>
</dbReference>
<evidence type="ECO:0000256" key="7">
    <source>
        <dbReference type="ARBA" id="ARBA00023054"/>
    </source>
</evidence>
<feature type="transmembrane region" description="Helical" evidence="12">
    <location>
        <begin position="1243"/>
        <end position="1265"/>
    </location>
</feature>
<evidence type="ECO:0000256" key="11">
    <source>
        <dbReference type="SAM" id="MobiDB-lite"/>
    </source>
</evidence>
<feature type="coiled-coil region" evidence="10">
    <location>
        <begin position="780"/>
        <end position="821"/>
    </location>
</feature>
<comment type="similarity">
    <text evidence="9">Belongs to the plant Proton pump-interactor protein family.</text>
</comment>
<feature type="coiled-coil region" evidence="10">
    <location>
        <begin position="858"/>
        <end position="944"/>
    </location>
</feature>
<feature type="region of interest" description="Disordered" evidence="11">
    <location>
        <begin position="313"/>
        <end position="339"/>
    </location>
</feature>
<evidence type="ECO:0000256" key="3">
    <source>
        <dbReference type="ARBA" id="ARBA00022475"/>
    </source>
</evidence>
<sequence length="1279" mass="141450">MSLLRLLVETTHGNYPDMGVGGGYMYSKFRPWMEALNTFRTDQDWVGSGSVTNLTQTDLTRVGSNRTRQEVVAVLNGDGMGQRENCADWPDLACDLEIQKVVRISIPYYPKAVIPASGSYPINLDLGSYPMTSETQACSKLSEVSKVAMEDMNSYEDLPNVGGNENGDIKHVGNDKEAAEDTGLNVNGKDDPDGSYVFISRSNSANADLIDGDFDAECIHKSPESNLGSLNNGVNGQAGELNDENGETGYNCNAEGTDVAQDESLVKPNVAGDDVLVQVQVPTAIVESDLDNEAGIKEKIEPVCASDLEENQDHCGTSQLDDGKIESEDQTNFSSTEELDLGEDCESHVLESEVVDLHGEGAPAVLTEPSDCRSSLLDDSKLKSEDHANMISEAAECESPDVEVREVVAEKQTKLESPQEDEEKKLEEEEKPDLGLIVKENQESQLLVPDNLTSGVDKGNKVEKSANETAVSLETEANGEHVLDKNKDRCPTSHVEDSITQSKALGEVIGTIQNTTELNDSENTELLPSTADCKTAEFEIGSEPVENIVKDANSEIEGKDDTGEGELITSFNEVSSGPDIELPSINPEGKVYTSSCSDVIIESEVSNKVTDCACIEPIAVNSSDPECQSNASLQNGSDSDMVSAQVENCHPISRRDMPCNVTSLPQSKVLDGYVVDSSSASNSVPEALNVQDDGDQVNGGDNNDNLPCQEIDSARVCRDEISMPSLEGSSSHALNEQSAGGEAVKRPFHFLIKIPRYDDETLREQIRNAQLLVDEKTQQRDAIRADVQKIRATCQLLENKREAAKSDLRAARRLVKLKRQEIDSVQFVINRVKNAITVEDMDVRINSMEHVMQHETVSLKEEKQLIRELKQLKQLREELSSNMGSQDEVQQALDQRDQIEERQKILKKELDCLKDKASKAEATIEVAEKKYNEECKRLEEFNAQFRSADDIRQEAYTHFKNLRRQFYEKNSQFRTYKDDTTVAYDYASRGDKVALHHLCVNQVETIMGLWNKNDEFRKEYLRCNTRSTLRRFRTSDGRALGPDEEPALLPIVVDKIIDRSVSTSDKGNTQLLTVILEQEKLVPSMAGQETDAKSTANVAEQTDQTVKTQKPGKHLRTVSATFSGRDEIEEMSEEEPNADKGAAGVGQEGRGIEERRGCGQEREKKAKKKERKKVAGTEASDGSHDGETVPTSELPVAKEPEIEESPLTMTKRPQKPSQFTKQSKVKSIPPPLRIRGKRKMQQWIWIILTAVVVLALFLVGNIGFYSNLGHNLRMRNYGF</sequence>
<evidence type="ECO:0000256" key="9">
    <source>
        <dbReference type="ARBA" id="ARBA00038080"/>
    </source>
</evidence>
<feature type="compositionally biased region" description="Low complexity" evidence="11">
    <location>
        <begin position="696"/>
        <end position="705"/>
    </location>
</feature>
<comment type="subcellular location">
    <subcellularLocation>
        <location evidence="1">Cell membrane</location>
        <topology evidence="1">Single-pass membrane protein</topology>
    </subcellularLocation>
    <subcellularLocation>
        <location evidence="2">Endoplasmic reticulum membrane</location>
        <topology evidence="2">Single-pass membrane protein</topology>
    </subcellularLocation>
</comment>
<feature type="compositionally biased region" description="Acidic residues" evidence="11">
    <location>
        <begin position="1127"/>
        <end position="1136"/>
    </location>
</feature>
<feature type="compositionally biased region" description="Polar residues" evidence="11">
    <location>
        <begin position="1093"/>
        <end position="1108"/>
    </location>
</feature>
<comment type="caution">
    <text evidence="13">The sequence shown here is derived from an EMBL/GenBank/DDBJ whole genome shotgun (WGS) entry which is preliminary data.</text>
</comment>
<evidence type="ECO:0000256" key="1">
    <source>
        <dbReference type="ARBA" id="ARBA00004162"/>
    </source>
</evidence>
<keyword evidence="4 12" id="KW-0812">Transmembrane</keyword>
<dbReference type="GO" id="GO:0005886">
    <property type="term" value="C:plasma membrane"/>
    <property type="evidence" value="ECO:0007669"/>
    <property type="project" value="UniProtKB-SubCell"/>
</dbReference>
<proteinExistence type="inferred from homology"/>
<keyword evidence="6 12" id="KW-1133">Transmembrane helix</keyword>
<dbReference type="OrthoDB" id="1703439at2759"/>
<reference evidence="14" key="1">
    <citation type="submission" date="2019-07" db="EMBL/GenBank/DDBJ databases">
        <title>De Novo Assembly of kiwifruit Actinidia rufa.</title>
        <authorList>
            <person name="Sugita-Konishi S."/>
            <person name="Sato K."/>
            <person name="Mori E."/>
            <person name="Abe Y."/>
            <person name="Kisaki G."/>
            <person name="Hamano K."/>
            <person name="Suezawa K."/>
            <person name="Otani M."/>
            <person name="Fukuda T."/>
            <person name="Manabe T."/>
            <person name="Gomi K."/>
            <person name="Tabuchi M."/>
            <person name="Akimitsu K."/>
            <person name="Kataoka I."/>
        </authorList>
    </citation>
    <scope>NUCLEOTIDE SEQUENCE [LARGE SCALE GENOMIC DNA]</scope>
    <source>
        <strain evidence="14">cv. Fuchu</strain>
    </source>
</reference>
<keyword evidence="14" id="KW-1185">Reference proteome</keyword>
<evidence type="ECO:0000313" key="13">
    <source>
        <dbReference type="EMBL" id="GFS35928.1"/>
    </source>
</evidence>
<keyword evidence="3" id="KW-1003">Cell membrane</keyword>
<dbReference type="AlphaFoldDB" id="A0A7J0DIL9"/>
<accession>A0A7J0DIL9</accession>
<feature type="region of interest" description="Disordered" evidence="11">
    <location>
        <begin position="1087"/>
        <end position="1231"/>
    </location>
</feature>
<protein>
    <recommendedName>
        <fullName evidence="15">Proton pump interactor 1</fullName>
    </recommendedName>
</protein>
<dbReference type="EMBL" id="BJWL01000239">
    <property type="protein sequence ID" value="GFS35928.1"/>
    <property type="molecule type" value="Genomic_DNA"/>
</dbReference>